<organism evidence="3 4">
    <name type="scientific">Desulfacinum infernum DSM 9756</name>
    <dbReference type="NCBI Taxonomy" id="1121391"/>
    <lineage>
        <taxon>Bacteria</taxon>
        <taxon>Pseudomonadati</taxon>
        <taxon>Thermodesulfobacteriota</taxon>
        <taxon>Syntrophobacteria</taxon>
        <taxon>Syntrophobacterales</taxon>
        <taxon>Syntrophobacteraceae</taxon>
        <taxon>Desulfacinum</taxon>
    </lineage>
</organism>
<feature type="domain" description="TOTE conflict system primase" evidence="2">
    <location>
        <begin position="158"/>
        <end position="375"/>
    </location>
</feature>
<sequence length="562" mass="64188">MKERLTPRTDAEQAHNTPERTVDYDLLLRRLERRLLEESDPAPVLRVLSRRELWERLPPEQALRCAGLAQAAGDADLSLHILEWLTERHPTFSEAWRRRVALLETLARTEPQRNAPGDGVSRAPTVPASAPQKEGGHSAPDETLLQEPFSELRRREEAVARYLRLFQGREDCFARQWADRSKGTQGYVPVRRPMEDQDVLDHLQGRRTYGIYLLQKDSRVRLGVLDADLVSALRSTPLTPQQRDLLRREQRYLLTRLPELGREAGLPCLAEFSGGKGFHFWYFFRDPVEAHLVREALHVLAGRIQPDLSCFQLEVFPKQDRLAGKGLGNLVKLPLGVHRLTGRPSYFLPSRNRNWEAQLELLRSVRPVSREALARLKTPGESAAVVVHPKRRRWAEEYPELAVLEERCTALGHILVGCRRSGTLTVREEKILLGTLGFLPRARHLLHHVFGRLPEYNPHWVDYQLSRLRGTPLGCKKIHRLLGLDGTYCPFPQVPRYPHPLLHWPRWTEPDAAPKGERVENLQAALDNLRTALRMVERFLGREAPEPDPGPPAAGGRPEEGS</sequence>
<evidence type="ECO:0000313" key="3">
    <source>
        <dbReference type="EMBL" id="SHF34263.1"/>
    </source>
</evidence>
<evidence type="ECO:0000313" key="4">
    <source>
        <dbReference type="Proteomes" id="UP000184076"/>
    </source>
</evidence>
<name>A0A1M5AVM4_9BACT</name>
<keyword evidence="4" id="KW-1185">Reference proteome</keyword>
<proteinExistence type="predicted"/>
<dbReference type="Proteomes" id="UP000184076">
    <property type="component" value="Unassembled WGS sequence"/>
</dbReference>
<gene>
    <name evidence="3" type="ORF">SAMN02745206_01800</name>
</gene>
<dbReference type="STRING" id="1121391.SAMN02745206_01800"/>
<dbReference type="EMBL" id="FQVB01000015">
    <property type="protein sequence ID" value="SHF34263.1"/>
    <property type="molecule type" value="Genomic_DNA"/>
</dbReference>
<feature type="region of interest" description="Disordered" evidence="1">
    <location>
        <begin position="539"/>
        <end position="562"/>
    </location>
</feature>
<dbReference type="AlphaFoldDB" id="A0A1M5AVM4"/>
<evidence type="ECO:0000256" key="1">
    <source>
        <dbReference type="SAM" id="MobiDB-lite"/>
    </source>
</evidence>
<evidence type="ECO:0000259" key="2">
    <source>
        <dbReference type="Pfam" id="PF22548"/>
    </source>
</evidence>
<reference evidence="4" key="1">
    <citation type="submission" date="2016-11" db="EMBL/GenBank/DDBJ databases">
        <authorList>
            <person name="Varghese N."/>
            <person name="Submissions S."/>
        </authorList>
    </citation>
    <scope>NUCLEOTIDE SEQUENCE [LARGE SCALE GENOMIC DNA]</scope>
    <source>
        <strain evidence="4">DSM 9756</strain>
    </source>
</reference>
<dbReference type="Pfam" id="PF22548">
    <property type="entry name" value="AEP-TOTE"/>
    <property type="match status" value="1"/>
</dbReference>
<dbReference type="OrthoDB" id="9804086at2"/>
<dbReference type="NCBIfam" id="NF040561">
    <property type="entry name" value="PrimPol_Msp"/>
    <property type="match status" value="1"/>
</dbReference>
<protein>
    <recommendedName>
        <fullName evidence="2">TOTE conflict system primase domain-containing protein</fullName>
    </recommendedName>
</protein>
<accession>A0A1M5AVM4</accession>
<dbReference type="InterPro" id="IPR054347">
    <property type="entry name" value="TOTE_primase"/>
</dbReference>
<feature type="region of interest" description="Disordered" evidence="1">
    <location>
        <begin position="109"/>
        <end position="149"/>
    </location>
</feature>
<dbReference type="RefSeq" id="WP_073038660.1">
    <property type="nucleotide sequence ID" value="NZ_FQVB01000015.1"/>
</dbReference>